<reference evidence="8 9" key="1">
    <citation type="submission" date="2019-08" db="EMBL/GenBank/DDBJ databases">
        <title>Selenomonas sp. mPRGC5 and Selenomonas sp. mPRGC8 isolated from ruminal fluid of dairy goat (Capra hircus).</title>
        <authorList>
            <person name="Poothong S."/>
            <person name="Nuengjamnong C."/>
            <person name="Tanasupawat S."/>
        </authorList>
    </citation>
    <scope>NUCLEOTIDE SEQUENCE [LARGE SCALE GENOMIC DNA]</scope>
    <source>
        <strain evidence="9">mPRGC5</strain>
    </source>
</reference>
<keyword evidence="3" id="KW-1003">Cell membrane</keyword>
<keyword evidence="9" id="KW-1185">Reference proteome</keyword>
<protein>
    <submittedName>
        <fullName evidence="8">MATE family efflux transporter</fullName>
    </submittedName>
</protein>
<organism evidence="8 9">
    <name type="scientific">Selenomonas ruminis</name>
    <dbReference type="NCBI Taxonomy" id="2593411"/>
    <lineage>
        <taxon>Bacteria</taxon>
        <taxon>Bacillati</taxon>
        <taxon>Bacillota</taxon>
        <taxon>Negativicutes</taxon>
        <taxon>Selenomonadales</taxon>
        <taxon>Selenomonadaceae</taxon>
        <taxon>Selenomonas</taxon>
    </lineage>
</organism>
<evidence type="ECO:0000256" key="1">
    <source>
        <dbReference type="ARBA" id="ARBA00004651"/>
    </source>
</evidence>
<comment type="subcellular location">
    <subcellularLocation>
        <location evidence="1">Cell membrane</location>
        <topology evidence="1">Multi-pass membrane protein</topology>
    </subcellularLocation>
</comment>
<dbReference type="InterPro" id="IPR051327">
    <property type="entry name" value="MATE_MepA_subfamily"/>
</dbReference>
<dbReference type="AlphaFoldDB" id="A0A5D6W379"/>
<keyword evidence="5 7" id="KW-1133">Transmembrane helix</keyword>
<keyword evidence="4 7" id="KW-0812">Transmembrane</keyword>
<evidence type="ECO:0000256" key="5">
    <source>
        <dbReference type="ARBA" id="ARBA00022989"/>
    </source>
</evidence>
<feature type="transmembrane region" description="Helical" evidence="7">
    <location>
        <begin position="92"/>
        <end position="115"/>
    </location>
</feature>
<gene>
    <name evidence="8" type="ORF">FZ040_08865</name>
</gene>
<feature type="transmembrane region" description="Helical" evidence="7">
    <location>
        <begin position="237"/>
        <end position="263"/>
    </location>
</feature>
<feature type="transmembrane region" description="Helical" evidence="7">
    <location>
        <begin position="388"/>
        <end position="411"/>
    </location>
</feature>
<dbReference type="PANTHER" id="PTHR43823">
    <property type="entry name" value="SPORULATION PROTEIN YKVU"/>
    <property type="match status" value="1"/>
</dbReference>
<feature type="transmembrane region" description="Helical" evidence="7">
    <location>
        <begin position="355"/>
        <end position="376"/>
    </location>
</feature>
<evidence type="ECO:0000256" key="4">
    <source>
        <dbReference type="ARBA" id="ARBA00022692"/>
    </source>
</evidence>
<dbReference type="GO" id="GO:0015297">
    <property type="term" value="F:antiporter activity"/>
    <property type="evidence" value="ECO:0007669"/>
    <property type="project" value="InterPro"/>
</dbReference>
<evidence type="ECO:0000313" key="9">
    <source>
        <dbReference type="Proteomes" id="UP000323646"/>
    </source>
</evidence>
<proteinExistence type="predicted"/>
<dbReference type="Pfam" id="PF01554">
    <property type="entry name" value="MatE"/>
    <property type="match status" value="2"/>
</dbReference>
<dbReference type="GO" id="GO:0005886">
    <property type="term" value="C:plasma membrane"/>
    <property type="evidence" value="ECO:0007669"/>
    <property type="project" value="UniProtKB-SubCell"/>
</dbReference>
<dbReference type="RefSeq" id="WP_149171659.1">
    <property type="nucleotide sequence ID" value="NZ_VTOY01000006.1"/>
</dbReference>
<comment type="caution">
    <text evidence="8">The sequence shown here is derived from an EMBL/GenBank/DDBJ whole genome shotgun (WGS) entry which is preliminary data.</text>
</comment>
<name>A0A5D6W379_9FIRM</name>
<feature type="transmembrane region" description="Helical" evidence="7">
    <location>
        <begin position="135"/>
        <end position="154"/>
    </location>
</feature>
<evidence type="ECO:0000313" key="8">
    <source>
        <dbReference type="EMBL" id="TYZ22316.1"/>
    </source>
</evidence>
<feature type="transmembrane region" description="Helical" evidence="7">
    <location>
        <begin position="417"/>
        <end position="436"/>
    </location>
</feature>
<feature type="transmembrane region" description="Helical" evidence="7">
    <location>
        <begin position="313"/>
        <end position="335"/>
    </location>
</feature>
<feature type="transmembrane region" description="Helical" evidence="7">
    <location>
        <begin position="269"/>
        <end position="292"/>
    </location>
</feature>
<evidence type="ECO:0000256" key="3">
    <source>
        <dbReference type="ARBA" id="ARBA00022475"/>
    </source>
</evidence>
<keyword evidence="2" id="KW-0813">Transport</keyword>
<dbReference type="OrthoDB" id="9811110at2"/>
<evidence type="ECO:0000256" key="7">
    <source>
        <dbReference type="SAM" id="Phobius"/>
    </source>
</evidence>
<dbReference type="InterPro" id="IPR048279">
    <property type="entry name" value="MdtK-like"/>
</dbReference>
<dbReference type="EMBL" id="VTOY01000006">
    <property type="protein sequence ID" value="TYZ22316.1"/>
    <property type="molecule type" value="Genomic_DNA"/>
</dbReference>
<feature type="transmembrane region" description="Helical" evidence="7">
    <location>
        <begin position="14"/>
        <end position="35"/>
    </location>
</feature>
<dbReference type="PIRSF" id="PIRSF006603">
    <property type="entry name" value="DinF"/>
    <property type="match status" value="1"/>
</dbReference>
<dbReference type="InterPro" id="IPR002528">
    <property type="entry name" value="MATE_fam"/>
</dbReference>
<dbReference type="Proteomes" id="UP000323646">
    <property type="component" value="Unassembled WGS sequence"/>
</dbReference>
<sequence length="446" mass="48480">MHTNLFVKLPPRKLFFHCAVPAAITSVAGALYAVVDGIFVGRFIGESALAAISITMPVIMMVEALANMIATGASVNIAIHLGKKERETASRIFSFSVKFILTLSCLIGLAGFFFARPLVMTLAPGASAEVIGLSTTYLQIYALFAPLIPIYFATDNFLRDCGQPRTSMMINVATQLLNVLLDYILIVRLGQGITGAAIGSCVALALGSLVTLSLFLGKRLDLYYTQGTIPLQKFFRLIANGASEFFSSIATSIMSLVLNIFLLKYGGTSAVAAFSIVMYIDSMLGMLNFGICEALQPAISYCYGARRFLRMTIIFRIVRIAMMTIAATSFLLMLLASPFAVQLFIRPEDSGLMEISLTAITIFAFSYLPGWIDMCYSSYFTALDRPVLSLIVSLCGTLLFPLTILCLFSHLWGLIGIWLMFPAAALASSGLALFLFKVVDKSSQIY</sequence>
<feature type="transmembrane region" description="Helical" evidence="7">
    <location>
        <begin position="192"/>
        <end position="216"/>
    </location>
</feature>
<feature type="transmembrane region" description="Helical" evidence="7">
    <location>
        <begin position="166"/>
        <end position="186"/>
    </location>
</feature>
<dbReference type="GO" id="GO:0042910">
    <property type="term" value="F:xenobiotic transmembrane transporter activity"/>
    <property type="evidence" value="ECO:0007669"/>
    <property type="project" value="InterPro"/>
</dbReference>
<evidence type="ECO:0000256" key="6">
    <source>
        <dbReference type="ARBA" id="ARBA00023136"/>
    </source>
</evidence>
<keyword evidence="6 7" id="KW-0472">Membrane</keyword>
<feature type="transmembrane region" description="Helical" evidence="7">
    <location>
        <begin position="47"/>
        <end position="71"/>
    </location>
</feature>
<dbReference type="PANTHER" id="PTHR43823:SF3">
    <property type="entry name" value="MULTIDRUG EXPORT PROTEIN MEPA"/>
    <property type="match status" value="1"/>
</dbReference>
<accession>A0A5D6W379</accession>
<evidence type="ECO:0000256" key="2">
    <source>
        <dbReference type="ARBA" id="ARBA00022448"/>
    </source>
</evidence>